<protein>
    <recommendedName>
        <fullName evidence="5">Fungal-specific transcription factor domain-containing protein</fullName>
    </recommendedName>
</protein>
<dbReference type="InterPro" id="IPR021858">
    <property type="entry name" value="Fun_TF"/>
</dbReference>
<dbReference type="STRING" id="1328759.A0A5C2S6Z8"/>
<keyword evidence="4" id="KW-1185">Reference proteome</keyword>
<evidence type="ECO:0000256" key="1">
    <source>
        <dbReference type="ARBA" id="ARBA00004123"/>
    </source>
</evidence>
<evidence type="ECO:0000313" key="4">
    <source>
        <dbReference type="Proteomes" id="UP000313359"/>
    </source>
</evidence>
<dbReference type="AlphaFoldDB" id="A0A5C2S6Z8"/>
<sequence>MTVAVNGYGLVIPTEQSNLIQHYLVNVLPIQYLLADPSIKDFMFNLIQNSTAARDAACMLSALHLHSMRHPYQPADSNTVNAIFGKIQNTLLVGNRRAYNEGDAMAGLHIVSSFLFSGGRGSWDVWLGIASQYVQSMLNDPSFYGPEEALRRCSESTRFIIKTTMWFDVLASVTTQQVPRFLETYRMLFTGAYIGEGPEISMLPVMGCENNIVLAIAEISNLAHWKASTLRRGCLSIPDLVRRGQAIEEQLLIPTSPLNAALPLQPGMYGPAALPSHMVLNGGSQGPDAEVVQRRRLTNNIFRASAKVYLHTVLSGDYPACPEIMNAVKETIDALREVPDAPTALHRSVVRSVVFGICISGCLTDDQRQRNFLLHMLERQQQESVGNISEVMRLMQQVWDRRDRERERGHCTPVDWREVMRESHHDLLLLV</sequence>
<evidence type="ECO:0000313" key="3">
    <source>
        <dbReference type="EMBL" id="RPD59623.1"/>
    </source>
</evidence>
<name>A0A5C2S6Z8_9APHY</name>
<dbReference type="Pfam" id="PF11951">
    <property type="entry name" value="Fungal_trans_2"/>
    <property type="match status" value="1"/>
</dbReference>
<comment type="subcellular location">
    <subcellularLocation>
        <location evidence="1">Nucleus</location>
    </subcellularLocation>
</comment>
<accession>A0A5C2S6Z8</accession>
<evidence type="ECO:0000256" key="2">
    <source>
        <dbReference type="ARBA" id="ARBA00023242"/>
    </source>
</evidence>
<reference evidence="3" key="1">
    <citation type="journal article" date="2018" name="Genome Biol. Evol.">
        <title>Genomics and development of Lentinus tigrinus, a white-rot wood-decaying mushroom with dimorphic fruiting bodies.</title>
        <authorList>
            <person name="Wu B."/>
            <person name="Xu Z."/>
            <person name="Knudson A."/>
            <person name="Carlson A."/>
            <person name="Chen N."/>
            <person name="Kovaka S."/>
            <person name="LaButti K."/>
            <person name="Lipzen A."/>
            <person name="Pennachio C."/>
            <person name="Riley R."/>
            <person name="Schakwitz W."/>
            <person name="Umezawa K."/>
            <person name="Ohm R.A."/>
            <person name="Grigoriev I.V."/>
            <person name="Nagy L.G."/>
            <person name="Gibbons J."/>
            <person name="Hibbett D."/>
        </authorList>
    </citation>
    <scope>NUCLEOTIDE SEQUENCE [LARGE SCALE GENOMIC DNA]</scope>
    <source>
        <strain evidence="3">ALCF2SS1-6</strain>
    </source>
</reference>
<dbReference type="EMBL" id="ML122269">
    <property type="protein sequence ID" value="RPD59623.1"/>
    <property type="molecule type" value="Genomic_DNA"/>
</dbReference>
<dbReference type="Proteomes" id="UP000313359">
    <property type="component" value="Unassembled WGS sequence"/>
</dbReference>
<proteinExistence type="predicted"/>
<gene>
    <name evidence="3" type="ORF">L227DRAFT_576047</name>
</gene>
<organism evidence="3 4">
    <name type="scientific">Lentinus tigrinus ALCF2SS1-6</name>
    <dbReference type="NCBI Taxonomy" id="1328759"/>
    <lineage>
        <taxon>Eukaryota</taxon>
        <taxon>Fungi</taxon>
        <taxon>Dikarya</taxon>
        <taxon>Basidiomycota</taxon>
        <taxon>Agaricomycotina</taxon>
        <taxon>Agaricomycetes</taxon>
        <taxon>Polyporales</taxon>
        <taxon>Polyporaceae</taxon>
        <taxon>Lentinus</taxon>
    </lineage>
</organism>
<dbReference type="PANTHER" id="PTHR37534">
    <property type="entry name" value="TRANSCRIPTIONAL ACTIVATOR PROTEIN UGA3"/>
    <property type="match status" value="1"/>
</dbReference>
<keyword evidence="2" id="KW-0539">Nucleus</keyword>
<dbReference type="PANTHER" id="PTHR37534:SF20">
    <property type="entry name" value="PRO1A C6 ZINK-FINGER PROTEIN"/>
    <property type="match status" value="1"/>
</dbReference>
<dbReference type="OrthoDB" id="5419315at2759"/>
<evidence type="ECO:0008006" key="5">
    <source>
        <dbReference type="Google" id="ProtNLM"/>
    </source>
</evidence>
<dbReference type="GO" id="GO:0005634">
    <property type="term" value="C:nucleus"/>
    <property type="evidence" value="ECO:0007669"/>
    <property type="project" value="UniProtKB-SubCell"/>
</dbReference>